<gene>
    <name evidence="1" type="ORF">SAMN04489859_103043</name>
</gene>
<reference evidence="1 2" key="1">
    <citation type="submission" date="2016-10" db="EMBL/GenBank/DDBJ databases">
        <authorList>
            <person name="de Groot N.N."/>
        </authorList>
    </citation>
    <scope>NUCLEOTIDE SEQUENCE [LARGE SCALE GENOMIC DNA]</scope>
    <source>
        <strain evidence="1 2">DSM 8512</strain>
    </source>
</reference>
<keyword evidence="2" id="KW-1185">Reference proteome</keyword>
<dbReference type="AlphaFoldDB" id="A0A1H8LHC3"/>
<sequence length="318" mass="33970">MFERGCVEQFCKTREAGSIDKGKAGPRVVAEHTFQFGFKLFFAISGGRAQSPLKQLARQRTASDFRALSILKLGEFSGLKPVSEHGEIQAMTTGEAKEGYSLETFGGMFSLSRKAIVNDDLGAFGRWGEMMGTAAAEAEAKQLLGLLLANGGAGVTMDDGLPLFHADHGNVATDPGPLELTAEDDPLSDARLALRRQKGLDGETPVNVTPKFLLVSPENETNAEKILSAIYAVSTSDVNAMAGRLQVLVEPRLSGPAWFVFGDPATAPVLEYAYLSSAQGPQLASRDGWEVLGREFRVVLDFGCGAVDHRGAYRNAGA</sequence>
<dbReference type="OrthoDB" id="9806592at2"/>
<evidence type="ECO:0000313" key="2">
    <source>
        <dbReference type="Proteomes" id="UP000199054"/>
    </source>
</evidence>
<dbReference type="Pfam" id="PF25209">
    <property type="entry name" value="Phage_capsid_4"/>
    <property type="match status" value="1"/>
</dbReference>
<evidence type="ECO:0000313" key="1">
    <source>
        <dbReference type="EMBL" id="SEO04178.1"/>
    </source>
</evidence>
<name>A0A1H8LHC3_9RHOB</name>
<organism evidence="1 2">
    <name type="scientific">Paracoccus alcaliphilus</name>
    <dbReference type="NCBI Taxonomy" id="34002"/>
    <lineage>
        <taxon>Bacteria</taxon>
        <taxon>Pseudomonadati</taxon>
        <taxon>Pseudomonadota</taxon>
        <taxon>Alphaproteobacteria</taxon>
        <taxon>Rhodobacterales</taxon>
        <taxon>Paracoccaceae</taxon>
        <taxon>Paracoccus</taxon>
    </lineage>
</organism>
<proteinExistence type="predicted"/>
<dbReference type="EMBL" id="FODE01000030">
    <property type="protein sequence ID" value="SEO04178.1"/>
    <property type="molecule type" value="Genomic_DNA"/>
</dbReference>
<dbReference type="Proteomes" id="UP000199054">
    <property type="component" value="Unassembled WGS sequence"/>
</dbReference>
<protein>
    <submittedName>
        <fullName evidence="1">Mu-like prophage major head subunit gpT</fullName>
    </submittedName>
</protein>
<dbReference type="RefSeq" id="WP_139208216.1">
    <property type="nucleotide sequence ID" value="NZ_CP067124.1"/>
</dbReference>
<dbReference type="STRING" id="34002.SAMN04489859_103043"/>
<accession>A0A1H8LHC3</accession>